<comment type="caution">
    <text evidence="14">The sequence shown here is derived from an EMBL/GenBank/DDBJ whole genome shotgun (WGS) entry which is preliminary data.</text>
</comment>
<keyword evidence="15" id="KW-1185">Reference proteome</keyword>
<evidence type="ECO:0000256" key="9">
    <source>
        <dbReference type="ARBA" id="ARBA00023125"/>
    </source>
</evidence>
<dbReference type="Pfam" id="PF00096">
    <property type="entry name" value="zf-C2H2"/>
    <property type="match status" value="2"/>
</dbReference>
<dbReference type="Gene3D" id="3.30.160.60">
    <property type="entry name" value="Classic Zinc Finger"/>
    <property type="match status" value="2"/>
</dbReference>
<keyword evidence="9" id="KW-0238">DNA-binding</keyword>
<evidence type="ECO:0000256" key="7">
    <source>
        <dbReference type="ARBA" id="ARBA00022833"/>
    </source>
</evidence>
<keyword evidence="8" id="KW-0805">Transcription regulation</keyword>
<organism evidence="14 15">
    <name type="scientific">Owenia fusiformis</name>
    <name type="common">Polychaete worm</name>
    <dbReference type="NCBI Taxonomy" id="6347"/>
    <lineage>
        <taxon>Eukaryota</taxon>
        <taxon>Metazoa</taxon>
        <taxon>Spiralia</taxon>
        <taxon>Lophotrochozoa</taxon>
        <taxon>Annelida</taxon>
        <taxon>Polychaeta</taxon>
        <taxon>Sedentaria</taxon>
        <taxon>Canalipalpata</taxon>
        <taxon>Sabellida</taxon>
        <taxon>Oweniida</taxon>
        <taxon>Oweniidae</taxon>
        <taxon>Owenia</taxon>
    </lineage>
</organism>
<dbReference type="GO" id="GO:0008270">
    <property type="term" value="F:zinc ion binding"/>
    <property type="evidence" value="ECO:0007669"/>
    <property type="project" value="UniProtKB-KW"/>
</dbReference>
<keyword evidence="5" id="KW-0677">Repeat</keyword>
<dbReference type="InterPro" id="IPR013087">
    <property type="entry name" value="Znf_C2H2_type"/>
</dbReference>
<dbReference type="InterPro" id="IPR036236">
    <property type="entry name" value="Znf_C2H2_sf"/>
</dbReference>
<evidence type="ECO:0000313" key="15">
    <source>
        <dbReference type="Proteomes" id="UP000749559"/>
    </source>
</evidence>
<proteinExistence type="inferred from homology"/>
<keyword evidence="6 12" id="KW-0863">Zinc-finger</keyword>
<comment type="similarity">
    <text evidence="3">Belongs to the krueppel C2H2-type zinc-finger protein family.</text>
</comment>
<dbReference type="PANTHER" id="PTHR45993">
    <property type="entry name" value="B-CELL LYMPHOMA/LEUKEMIA 11"/>
    <property type="match status" value="1"/>
</dbReference>
<dbReference type="EMBL" id="CAIIXF020000002">
    <property type="protein sequence ID" value="CAH1777402.1"/>
    <property type="molecule type" value="Genomic_DNA"/>
</dbReference>
<dbReference type="OrthoDB" id="427030at2759"/>
<dbReference type="FunFam" id="3.30.160.60:FF:000097">
    <property type="entry name" value="Zinc finger protein"/>
    <property type="match status" value="1"/>
</dbReference>
<gene>
    <name evidence="14" type="ORF">OFUS_LOCUS4452</name>
</gene>
<evidence type="ECO:0000256" key="8">
    <source>
        <dbReference type="ARBA" id="ARBA00023015"/>
    </source>
</evidence>
<dbReference type="FunFam" id="3.30.160.60:FF:002110">
    <property type="entry name" value="Zinc finger protein 1053"/>
    <property type="match status" value="1"/>
</dbReference>
<dbReference type="GO" id="GO:0005634">
    <property type="term" value="C:nucleus"/>
    <property type="evidence" value="ECO:0007669"/>
    <property type="project" value="UniProtKB-SubCell"/>
</dbReference>
<evidence type="ECO:0000259" key="13">
    <source>
        <dbReference type="PROSITE" id="PS50157"/>
    </source>
</evidence>
<dbReference type="Proteomes" id="UP000749559">
    <property type="component" value="Unassembled WGS sequence"/>
</dbReference>
<reference evidence="14" key="1">
    <citation type="submission" date="2022-03" db="EMBL/GenBank/DDBJ databases">
        <authorList>
            <person name="Martin C."/>
        </authorList>
    </citation>
    <scope>NUCLEOTIDE SEQUENCE</scope>
</reference>
<keyword evidence="10" id="KW-0804">Transcription</keyword>
<evidence type="ECO:0000256" key="6">
    <source>
        <dbReference type="ARBA" id="ARBA00022771"/>
    </source>
</evidence>
<keyword evidence="7" id="KW-0862">Zinc</keyword>
<evidence type="ECO:0000313" key="14">
    <source>
        <dbReference type="EMBL" id="CAH1777402.1"/>
    </source>
</evidence>
<accession>A0A8S4N8T7</accession>
<evidence type="ECO:0000256" key="4">
    <source>
        <dbReference type="ARBA" id="ARBA00022723"/>
    </source>
</evidence>
<evidence type="ECO:0000256" key="1">
    <source>
        <dbReference type="ARBA" id="ARBA00003767"/>
    </source>
</evidence>
<dbReference type="SMART" id="SM00355">
    <property type="entry name" value="ZnF_C2H2"/>
    <property type="match status" value="2"/>
</dbReference>
<evidence type="ECO:0000256" key="10">
    <source>
        <dbReference type="ARBA" id="ARBA00023163"/>
    </source>
</evidence>
<protein>
    <recommendedName>
        <fullName evidence="13">C2H2-type domain-containing protein</fullName>
    </recommendedName>
</protein>
<evidence type="ECO:0000256" key="12">
    <source>
        <dbReference type="PROSITE-ProRule" id="PRU00042"/>
    </source>
</evidence>
<dbReference type="GO" id="GO:0000978">
    <property type="term" value="F:RNA polymerase II cis-regulatory region sequence-specific DNA binding"/>
    <property type="evidence" value="ECO:0007669"/>
    <property type="project" value="TreeGrafter"/>
</dbReference>
<dbReference type="SUPFAM" id="SSF57667">
    <property type="entry name" value="beta-beta-alpha zinc fingers"/>
    <property type="match status" value="1"/>
</dbReference>
<dbReference type="InterPro" id="IPR051497">
    <property type="entry name" value="Dev/Hematopoietic_TF"/>
</dbReference>
<comment type="function">
    <text evidence="1">May be involved in transcriptional regulation.</text>
</comment>
<evidence type="ECO:0000256" key="5">
    <source>
        <dbReference type="ARBA" id="ARBA00022737"/>
    </source>
</evidence>
<feature type="domain" description="C2H2-type" evidence="13">
    <location>
        <begin position="77"/>
        <end position="105"/>
    </location>
</feature>
<dbReference type="AlphaFoldDB" id="A0A8S4N8T7"/>
<evidence type="ECO:0000256" key="2">
    <source>
        <dbReference type="ARBA" id="ARBA00004123"/>
    </source>
</evidence>
<dbReference type="GO" id="GO:0003700">
    <property type="term" value="F:DNA-binding transcription factor activity"/>
    <property type="evidence" value="ECO:0007669"/>
    <property type="project" value="TreeGrafter"/>
</dbReference>
<name>A0A8S4N8T7_OWEFU</name>
<feature type="domain" description="C2H2-type" evidence="13">
    <location>
        <begin position="49"/>
        <end position="76"/>
    </location>
</feature>
<sequence length="112" mass="12847">MNYGITGGILTGETQIHTGGLHLNYYSSGERLSNKPGNNPKASNVFSKFGCDICGKQFKFSQELKVHMRIHTGERPFQCELCLKRFRQHQHLNTHMKGVHKQVKIKNNRKVH</sequence>
<comment type="subcellular location">
    <subcellularLocation>
        <location evidence="2">Nucleus</location>
    </subcellularLocation>
</comment>
<keyword evidence="11" id="KW-0539">Nucleus</keyword>
<evidence type="ECO:0000256" key="3">
    <source>
        <dbReference type="ARBA" id="ARBA00006991"/>
    </source>
</evidence>
<dbReference type="PANTHER" id="PTHR45993:SF7">
    <property type="entry name" value="TRANSCRIPTION FACTOR KEN"/>
    <property type="match status" value="1"/>
</dbReference>
<dbReference type="PROSITE" id="PS00028">
    <property type="entry name" value="ZINC_FINGER_C2H2_1"/>
    <property type="match status" value="2"/>
</dbReference>
<dbReference type="GO" id="GO:0006357">
    <property type="term" value="P:regulation of transcription by RNA polymerase II"/>
    <property type="evidence" value="ECO:0007669"/>
    <property type="project" value="TreeGrafter"/>
</dbReference>
<dbReference type="PROSITE" id="PS50157">
    <property type="entry name" value="ZINC_FINGER_C2H2_2"/>
    <property type="match status" value="2"/>
</dbReference>
<keyword evidence="4" id="KW-0479">Metal-binding</keyword>
<evidence type="ECO:0000256" key="11">
    <source>
        <dbReference type="ARBA" id="ARBA00023242"/>
    </source>
</evidence>